<evidence type="ECO:0000256" key="7">
    <source>
        <dbReference type="ARBA" id="ARBA00044633"/>
    </source>
</evidence>
<dbReference type="EC" id="2.5.1.19" evidence="8"/>
<dbReference type="UniPathway" id="UPA00053">
    <property type="reaction ID" value="UER00089"/>
</dbReference>
<comment type="subcellular location">
    <subcellularLocation>
        <location evidence="8">Cytoplasm</location>
    </subcellularLocation>
</comment>
<evidence type="ECO:0000256" key="1">
    <source>
        <dbReference type="ARBA" id="ARBA00004811"/>
    </source>
</evidence>
<feature type="binding site" evidence="8">
    <location>
        <position position="30"/>
    </location>
    <ligand>
        <name>phosphoenolpyruvate</name>
        <dbReference type="ChEBI" id="CHEBI:58702"/>
    </ligand>
</feature>
<feature type="binding site" evidence="8">
    <location>
        <position position="35"/>
    </location>
    <ligand>
        <name>3-phosphoshikimate</name>
        <dbReference type="ChEBI" id="CHEBI:145989"/>
    </ligand>
</feature>
<comment type="caution">
    <text evidence="10">The sequence shown here is derived from an EMBL/GenBank/DDBJ whole genome shotgun (WGS) entry which is preliminary data.</text>
</comment>
<dbReference type="GO" id="GO:0009423">
    <property type="term" value="P:chorismate biosynthetic process"/>
    <property type="evidence" value="ECO:0007669"/>
    <property type="project" value="UniProtKB-UniRule"/>
</dbReference>
<dbReference type="PIRSF" id="PIRSF000505">
    <property type="entry name" value="EPSPS"/>
    <property type="match status" value="1"/>
</dbReference>
<dbReference type="GO" id="GO:0005737">
    <property type="term" value="C:cytoplasm"/>
    <property type="evidence" value="ECO:0007669"/>
    <property type="project" value="UniProtKB-SubCell"/>
</dbReference>
<dbReference type="AlphaFoldDB" id="A0A369NVI8"/>
<feature type="binding site" evidence="8">
    <location>
        <position position="182"/>
    </location>
    <ligand>
        <name>phosphoenolpyruvate</name>
        <dbReference type="ChEBI" id="CHEBI:58702"/>
    </ligand>
</feature>
<feature type="binding site" evidence="8">
    <location>
        <position position="135"/>
    </location>
    <ligand>
        <name>phosphoenolpyruvate</name>
        <dbReference type="ChEBI" id="CHEBI:58702"/>
    </ligand>
</feature>
<evidence type="ECO:0000256" key="2">
    <source>
        <dbReference type="ARBA" id="ARBA00009948"/>
    </source>
</evidence>
<keyword evidence="3 8" id="KW-0963">Cytoplasm</keyword>
<dbReference type="HAMAP" id="MF_00210">
    <property type="entry name" value="EPSP_synth"/>
    <property type="match status" value="1"/>
</dbReference>
<feature type="binding site" evidence="8">
    <location>
        <position position="107"/>
    </location>
    <ligand>
        <name>phosphoenolpyruvate</name>
        <dbReference type="ChEBI" id="CHEBI:58702"/>
    </ligand>
</feature>
<proteinExistence type="inferred from homology"/>
<keyword evidence="5 8" id="KW-0808">Transferase</keyword>
<feature type="domain" description="Enolpyruvate transferase" evidence="9">
    <location>
        <begin position="18"/>
        <end position="439"/>
    </location>
</feature>
<evidence type="ECO:0000313" key="11">
    <source>
        <dbReference type="Proteomes" id="UP000253805"/>
    </source>
</evidence>
<evidence type="ECO:0000256" key="8">
    <source>
        <dbReference type="HAMAP-Rule" id="MF_00210"/>
    </source>
</evidence>
<dbReference type="Gene3D" id="3.65.10.10">
    <property type="entry name" value="Enolpyruvate transferase domain"/>
    <property type="match status" value="2"/>
</dbReference>
<keyword evidence="6 8" id="KW-0057">Aromatic amino acid biosynthesis</keyword>
<feature type="binding site" evidence="8">
    <location>
        <position position="180"/>
    </location>
    <ligand>
        <name>3-phosphoshikimate</name>
        <dbReference type="ChEBI" id="CHEBI:145989"/>
    </ligand>
</feature>
<dbReference type="Pfam" id="PF00275">
    <property type="entry name" value="EPSP_synthase"/>
    <property type="match status" value="1"/>
</dbReference>
<feature type="binding site" evidence="8">
    <location>
        <position position="30"/>
    </location>
    <ligand>
        <name>3-phosphoshikimate</name>
        <dbReference type="ChEBI" id="CHEBI:145989"/>
    </ligand>
</feature>
<dbReference type="InterPro" id="IPR013792">
    <property type="entry name" value="RNA3'P_cycl/enolpyr_Trfase_a/b"/>
</dbReference>
<comment type="pathway">
    <text evidence="1 8">Metabolic intermediate biosynthesis; chorismate biosynthesis; chorismate from D-erythrose 4-phosphate and phosphoenolpyruvate: step 6/7.</text>
</comment>
<dbReference type="PANTHER" id="PTHR21090">
    <property type="entry name" value="AROM/DEHYDROQUINATE SYNTHASE"/>
    <property type="match status" value="1"/>
</dbReference>
<feature type="binding site" evidence="8">
    <location>
        <position position="329"/>
    </location>
    <ligand>
        <name>3-phosphoshikimate</name>
        <dbReference type="ChEBI" id="CHEBI:145989"/>
    </ligand>
</feature>
<dbReference type="GO" id="GO:0008652">
    <property type="term" value="P:amino acid biosynthetic process"/>
    <property type="evidence" value="ECO:0007669"/>
    <property type="project" value="UniProtKB-KW"/>
</dbReference>
<dbReference type="NCBIfam" id="TIGR01356">
    <property type="entry name" value="aroA"/>
    <property type="match status" value="1"/>
</dbReference>
<evidence type="ECO:0000259" key="9">
    <source>
        <dbReference type="Pfam" id="PF00275"/>
    </source>
</evidence>
<organism evidence="10 11">
    <name type="scientific">Adlercreutzia equolifaciens subsp. celatus</name>
    <dbReference type="NCBI Taxonomy" id="394340"/>
    <lineage>
        <taxon>Bacteria</taxon>
        <taxon>Bacillati</taxon>
        <taxon>Actinomycetota</taxon>
        <taxon>Coriobacteriia</taxon>
        <taxon>Eggerthellales</taxon>
        <taxon>Eggerthellaceae</taxon>
        <taxon>Adlercreutzia</taxon>
    </lineage>
</organism>
<evidence type="ECO:0000313" key="10">
    <source>
        <dbReference type="EMBL" id="RDC42157.1"/>
    </source>
</evidence>
<keyword evidence="4 8" id="KW-0028">Amino-acid biosynthesis</keyword>
<feature type="binding site" evidence="8">
    <location>
        <position position="360"/>
    </location>
    <ligand>
        <name>phosphoenolpyruvate</name>
        <dbReference type="ChEBI" id="CHEBI:58702"/>
    </ligand>
</feature>
<evidence type="ECO:0000256" key="3">
    <source>
        <dbReference type="ARBA" id="ARBA00022490"/>
    </source>
</evidence>
<dbReference type="InterPro" id="IPR023193">
    <property type="entry name" value="EPSP_synthase_CS"/>
</dbReference>
<reference evidence="10 11" key="1">
    <citation type="journal article" date="2018" name="Elife">
        <title>Discovery and characterization of a prevalent human gut bacterial enzyme sufficient for the inactivation of a family of plant toxins.</title>
        <authorList>
            <person name="Koppel N."/>
            <person name="Bisanz J.E."/>
            <person name="Pandelia M.E."/>
            <person name="Turnbaugh P.J."/>
            <person name="Balskus E.P."/>
        </authorList>
    </citation>
    <scope>NUCLEOTIDE SEQUENCE [LARGE SCALE GENOMIC DNA]</scope>
    <source>
        <strain evidence="10 11">OB21 GAM 11</strain>
    </source>
</reference>
<feature type="binding site" evidence="8">
    <location>
        <position position="405"/>
    </location>
    <ligand>
        <name>phosphoenolpyruvate</name>
        <dbReference type="ChEBI" id="CHEBI:58702"/>
    </ligand>
</feature>
<evidence type="ECO:0000256" key="6">
    <source>
        <dbReference type="ARBA" id="ARBA00023141"/>
    </source>
</evidence>
<dbReference type="PANTHER" id="PTHR21090:SF5">
    <property type="entry name" value="PENTAFUNCTIONAL AROM POLYPEPTIDE"/>
    <property type="match status" value="1"/>
</dbReference>
<dbReference type="GO" id="GO:0003866">
    <property type="term" value="F:3-phosphoshikimate 1-carboxyvinyltransferase activity"/>
    <property type="evidence" value="ECO:0007669"/>
    <property type="project" value="UniProtKB-UniRule"/>
</dbReference>
<evidence type="ECO:0000256" key="4">
    <source>
        <dbReference type="ARBA" id="ARBA00022605"/>
    </source>
</evidence>
<comment type="subunit">
    <text evidence="8">Monomer.</text>
</comment>
<comment type="function">
    <text evidence="8">Catalyzes the transfer of the enolpyruvyl moiety of phosphoenolpyruvate (PEP) to the 5-hydroxyl of shikimate-3-phosphate (S3P) to produce enolpyruvyl shikimate-3-phosphate and inorganic phosphate.</text>
</comment>
<comment type="caution">
    <text evidence="8">Lacks conserved residue(s) required for the propagation of feature annotation.</text>
</comment>
<dbReference type="PROSITE" id="PS00104">
    <property type="entry name" value="EPSP_SYNTHASE_1"/>
    <property type="match status" value="1"/>
</dbReference>
<dbReference type="EMBL" id="PPUT01000032">
    <property type="protein sequence ID" value="RDC42157.1"/>
    <property type="molecule type" value="Genomic_DNA"/>
</dbReference>
<dbReference type="InterPro" id="IPR001986">
    <property type="entry name" value="Enolpyruvate_Tfrase_dom"/>
</dbReference>
<dbReference type="SUPFAM" id="SSF55205">
    <property type="entry name" value="EPT/RTPC-like"/>
    <property type="match status" value="1"/>
</dbReference>
<gene>
    <name evidence="8 10" type="primary">aroA</name>
    <name evidence="10" type="ORF">C1850_10185</name>
</gene>
<dbReference type="RefSeq" id="WP_114549614.1">
    <property type="nucleotide sequence ID" value="NZ_PPUT01000032.1"/>
</dbReference>
<dbReference type="CDD" id="cd01556">
    <property type="entry name" value="EPSP_synthase"/>
    <property type="match status" value="1"/>
</dbReference>
<feature type="active site" description="Proton acceptor" evidence="8">
    <location>
        <position position="329"/>
    </location>
</feature>
<comment type="catalytic activity">
    <reaction evidence="7">
        <text>3-phosphoshikimate + phosphoenolpyruvate = 5-O-(1-carboxyvinyl)-3-phosphoshikimate + phosphate</text>
        <dbReference type="Rhea" id="RHEA:21256"/>
        <dbReference type="ChEBI" id="CHEBI:43474"/>
        <dbReference type="ChEBI" id="CHEBI:57701"/>
        <dbReference type="ChEBI" id="CHEBI:58702"/>
        <dbReference type="ChEBI" id="CHEBI:145989"/>
        <dbReference type="EC" id="2.5.1.19"/>
    </reaction>
    <physiologicalReaction direction="left-to-right" evidence="7">
        <dbReference type="Rhea" id="RHEA:21257"/>
    </physiologicalReaction>
</comment>
<dbReference type="InterPro" id="IPR006264">
    <property type="entry name" value="EPSP_synthase"/>
</dbReference>
<evidence type="ECO:0000256" key="5">
    <source>
        <dbReference type="ARBA" id="ARBA00022679"/>
    </source>
</evidence>
<sequence>MSNSEFAEPYTIIEPFGGPFKGDVTVPGDKSISHRAVLFAAMAEGTSHLSGVLDSEDVRASIRAVEALGAEVDLKAQPDGSLSGTVTGWGAEGPSQPAAPIDCGNSGTTARLLMGVVAPWDIEVTITGDESLKKRPMRRIVAPLAKMGVDFVPETPETLPITVCGNRALRAIDYASPMASAQLKTAVLLAGVFADGTTTVNEPAPSRNHTELMLPEFNVPTTAGTRVATVTGPAEMLASDVVVPGDPSSAAFVAAAALLKPGSSVTIQNVSLNPARIGFVRTLERMGADIRESYGGHEGKEPRGTITVNYTPVLRGCEIPSQHIASVIDEIPVLALVAAHARGITVFHEVGELRVKESDRLKAIIDGLALLGVDAWEEGDDLFVEGNPQLQVPQGLVFESYGDHRLAMTWALVGACGRVPVSVTRFTCVAVSYPDFLADLKGLVK</sequence>
<comment type="similarity">
    <text evidence="2 8">Belongs to the EPSP synthase family.</text>
</comment>
<feature type="binding site" evidence="8">
    <location>
        <position position="182"/>
    </location>
    <ligand>
        <name>3-phosphoshikimate</name>
        <dbReference type="ChEBI" id="CHEBI:145989"/>
    </ligand>
</feature>
<feature type="binding site" evidence="8">
    <location>
        <position position="31"/>
    </location>
    <ligand>
        <name>3-phosphoshikimate</name>
        <dbReference type="ChEBI" id="CHEBI:145989"/>
    </ligand>
</feature>
<feature type="binding site" evidence="8">
    <location>
        <position position="356"/>
    </location>
    <ligand>
        <name>3-phosphoshikimate</name>
        <dbReference type="ChEBI" id="CHEBI:145989"/>
    </ligand>
</feature>
<dbReference type="PROSITE" id="PS00885">
    <property type="entry name" value="EPSP_SYNTHASE_2"/>
    <property type="match status" value="1"/>
</dbReference>
<dbReference type="Proteomes" id="UP000253805">
    <property type="component" value="Unassembled WGS sequence"/>
</dbReference>
<protein>
    <recommendedName>
        <fullName evidence="8">3-phosphoshikimate 1-carboxyvinyltransferase</fullName>
        <ecNumber evidence="8">2.5.1.19</ecNumber>
    </recommendedName>
    <alternativeName>
        <fullName evidence="8">5-enolpyruvylshikimate-3-phosphate synthase</fullName>
        <shortName evidence="8">EPSP synthase</shortName>
        <shortName evidence="8">EPSPS</shortName>
    </alternativeName>
</protein>
<accession>A0A369NVI8</accession>
<dbReference type="FunFam" id="3.65.10.10:FF:000005">
    <property type="entry name" value="3-phosphoshikimate 1-carboxyvinyltransferase"/>
    <property type="match status" value="1"/>
</dbReference>
<dbReference type="GO" id="GO:0009073">
    <property type="term" value="P:aromatic amino acid family biosynthetic process"/>
    <property type="evidence" value="ECO:0007669"/>
    <property type="project" value="UniProtKB-KW"/>
</dbReference>
<dbReference type="InterPro" id="IPR036968">
    <property type="entry name" value="Enolpyruvate_Tfrase_sf"/>
</dbReference>
<name>A0A369NVI8_9ACTN</name>